<dbReference type="EMBL" id="GBRH01247122">
    <property type="protein sequence ID" value="JAD50773.1"/>
    <property type="molecule type" value="Transcribed_RNA"/>
</dbReference>
<sequence>MFPNCSSFVLVGCLLPHRIFLQLV</sequence>
<reference evidence="1" key="1">
    <citation type="submission" date="2014-09" db="EMBL/GenBank/DDBJ databases">
        <authorList>
            <person name="Magalhaes I.L.F."/>
            <person name="Oliveira U."/>
            <person name="Santos F.R."/>
            <person name="Vidigal T.H.D.A."/>
            <person name="Brescovit A.D."/>
            <person name="Santos A.J."/>
        </authorList>
    </citation>
    <scope>NUCLEOTIDE SEQUENCE</scope>
    <source>
        <tissue evidence="1">Shoot tissue taken approximately 20 cm above the soil surface</tissue>
    </source>
</reference>
<organism evidence="1">
    <name type="scientific">Arundo donax</name>
    <name type="common">Giant reed</name>
    <name type="synonym">Donax arundinaceus</name>
    <dbReference type="NCBI Taxonomy" id="35708"/>
    <lineage>
        <taxon>Eukaryota</taxon>
        <taxon>Viridiplantae</taxon>
        <taxon>Streptophyta</taxon>
        <taxon>Embryophyta</taxon>
        <taxon>Tracheophyta</taxon>
        <taxon>Spermatophyta</taxon>
        <taxon>Magnoliopsida</taxon>
        <taxon>Liliopsida</taxon>
        <taxon>Poales</taxon>
        <taxon>Poaceae</taxon>
        <taxon>PACMAD clade</taxon>
        <taxon>Arundinoideae</taxon>
        <taxon>Arundineae</taxon>
        <taxon>Arundo</taxon>
    </lineage>
</organism>
<name>A0A0A9ALM6_ARUDO</name>
<dbReference type="AlphaFoldDB" id="A0A0A9ALM6"/>
<protein>
    <submittedName>
        <fullName evidence="1">Uncharacterized protein</fullName>
    </submittedName>
</protein>
<evidence type="ECO:0000313" key="1">
    <source>
        <dbReference type="EMBL" id="JAD50773.1"/>
    </source>
</evidence>
<reference evidence="1" key="2">
    <citation type="journal article" date="2015" name="Data Brief">
        <title>Shoot transcriptome of the giant reed, Arundo donax.</title>
        <authorList>
            <person name="Barrero R.A."/>
            <person name="Guerrero F.D."/>
            <person name="Moolhuijzen P."/>
            <person name="Goolsby J.A."/>
            <person name="Tidwell J."/>
            <person name="Bellgard S.E."/>
            <person name="Bellgard M.I."/>
        </authorList>
    </citation>
    <scope>NUCLEOTIDE SEQUENCE</scope>
    <source>
        <tissue evidence="1">Shoot tissue taken approximately 20 cm above the soil surface</tissue>
    </source>
</reference>
<accession>A0A0A9ALM6</accession>
<proteinExistence type="predicted"/>